<name>A0A2P2N2V5_RHIMU</name>
<protein>
    <submittedName>
        <fullName evidence="1">Uncharacterized protein</fullName>
    </submittedName>
</protein>
<proteinExistence type="predicted"/>
<organism evidence="1">
    <name type="scientific">Rhizophora mucronata</name>
    <name type="common">Asiatic mangrove</name>
    <dbReference type="NCBI Taxonomy" id="61149"/>
    <lineage>
        <taxon>Eukaryota</taxon>
        <taxon>Viridiplantae</taxon>
        <taxon>Streptophyta</taxon>
        <taxon>Embryophyta</taxon>
        <taxon>Tracheophyta</taxon>
        <taxon>Spermatophyta</taxon>
        <taxon>Magnoliopsida</taxon>
        <taxon>eudicotyledons</taxon>
        <taxon>Gunneridae</taxon>
        <taxon>Pentapetalae</taxon>
        <taxon>rosids</taxon>
        <taxon>fabids</taxon>
        <taxon>Malpighiales</taxon>
        <taxon>Rhizophoraceae</taxon>
        <taxon>Rhizophora</taxon>
    </lineage>
</organism>
<reference evidence="1" key="1">
    <citation type="submission" date="2018-02" db="EMBL/GenBank/DDBJ databases">
        <title>Rhizophora mucronata_Transcriptome.</title>
        <authorList>
            <person name="Meera S.P."/>
            <person name="Sreeshan A."/>
            <person name="Augustine A."/>
        </authorList>
    </citation>
    <scope>NUCLEOTIDE SEQUENCE</scope>
    <source>
        <tissue evidence="1">Leaf</tissue>
    </source>
</reference>
<dbReference type="AlphaFoldDB" id="A0A2P2N2V5"/>
<accession>A0A2P2N2V5</accession>
<evidence type="ECO:0000313" key="1">
    <source>
        <dbReference type="EMBL" id="MBX36800.1"/>
    </source>
</evidence>
<dbReference type="EMBL" id="GGEC01056316">
    <property type="protein sequence ID" value="MBX36800.1"/>
    <property type="molecule type" value="Transcribed_RNA"/>
</dbReference>
<sequence length="41" mass="4460">MAGGILPSIVKTWAGHTVRLSHYVIFLVQKSCTILATTAKF</sequence>